<accession>A0A7W7K9S0</accession>
<dbReference type="AlphaFoldDB" id="A0A7W7K9S0"/>
<name>A0A7W7K9S0_9SPHN</name>
<evidence type="ECO:0000313" key="2">
    <source>
        <dbReference type="Proteomes" id="UP000555448"/>
    </source>
</evidence>
<gene>
    <name evidence="1" type="ORF">HNO88_002178</name>
</gene>
<dbReference type="EMBL" id="JACHLR010000008">
    <property type="protein sequence ID" value="MBB4858852.1"/>
    <property type="molecule type" value="Genomic_DNA"/>
</dbReference>
<sequence>MKGAAARARLASAAGLARSLDLAPTRARRLAGASAQIRLSLAELGSWPQWPREPEAEQRRIFAVTALRASDDALRTVISGDTLRAYAAQIGEALLEDVLAKPGQGAAPLPPPAMLAAAGQATAHKALPPRLAERLGASGLHDREAARHVAEAEALVRMAPEPAA</sequence>
<proteinExistence type="predicted"/>
<keyword evidence="2" id="KW-1185">Reference proteome</keyword>
<reference evidence="1 2" key="1">
    <citation type="submission" date="2020-08" db="EMBL/GenBank/DDBJ databases">
        <title>Functional genomics of gut bacteria from endangered species of beetles.</title>
        <authorList>
            <person name="Carlos-Shanley C."/>
        </authorList>
    </citation>
    <scope>NUCLEOTIDE SEQUENCE [LARGE SCALE GENOMIC DNA]</scope>
    <source>
        <strain evidence="1 2">S00245</strain>
    </source>
</reference>
<organism evidence="1 2">
    <name type="scientific">Novosphingobium chloroacetimidivorans</name>
    <dbReference type="NCBI Taxonomy" id="1428314"/>
    <lineage>
        <taxon>Bacteria</taxon>
        <taxon>Pseudomonadati</taxon>
        <taxon>Pseudomonadota</taxon>
        <taxon>Alphaproteobacteria</taxon>
        <taxon>Sphingomonadales</taxon>
        <taxon>Sphingomonadaceae</taxon>
        <taxon>Novosphingobium</taxon>
    </lineage>
</organism>
<dbReference type="RefSeq" id="WP_184244919.1">
    <property type="nucleotide sequence ID" value="NZ_JACHLR010000008.1"/>
</dbReference>
<comment type="caution">
    <text evidence="1">The sequence shown here is derived from an EMBL/GenBank/DDBJ whole genome shotgun (WGS) entry which is preliminary data.</text>
</comment>
<protein>
    <submittedName>
        <fullName evidence="1">Uncharacterized protein</fullName>
    </submittedName>
</protein>
<dbReference type="Proteomes" id="UP000555448">
    <property type="component" value="Unassembled WGS sequence"/>
</dbReference>
<evidence type="ECO:0000313" key="1">
    <source>
        <dbReference type="EMBL" id="MBB4858852.1"/>
    </source>
</evidence>